<dbReference type="STRING" id="33905.BTHE_0838"/>
<dbReference type="SUPFAM" id="SSF47616">
    <property type="entry name" value="GST C-terminal domain-like"/>
    <property type="match status" value="1"/>
</dbReference>
<dbReference type="GO" id="GO:0005737">
    <property type="term" value="C:cytoplasm"/>
    <property type="evidence" value="ECO:0007669"/>
    <property type="project" value="TreeGrafter"/>
</dbReference>
<dbReference type="RefSeq" id="WP_205827811.1">
    <property type="nucleotide sequence ID" value="NZ_JBKZBE010000007.1"/>
</dbReference>
<dbReference type="Proteomes" id="UP000233727">
    <property type="component" value="Unassembled WGS sequence"/>
</dbReference>
<dbReference type="PANTHER" id="PTHR32419">
    <property type="entry name" value="GLUTATHIONYL-HYDROQUINONE REDUCTASE"/>
    <property type="match status" value="1"/>
</dbReference>
<protein>
    <submittedName>
        <fullName evidence="1">Glutathione S-transferase</fullName>
    </submittedName>
</protein>
<evidence type="ECO:0000313" key="1">
    <source>
        <dbReference type="EMBL" id="PKU92990.1"/>
    </source>
</evidence>
<dbReference type="GO" id="GO:0004364">
    <property type="term" value="F:glutathione transferase activity"/>
    <property type="evidence" value="ECO:0007669"/>
    <property type="project" value="InterPro"/>
</dbReference>
<evidence type="ECO:0000313" key="2">
    <source>
        <dbReference type="Proteomes" id="UP000233727"/>
    </source>
</evidence>
<dbReference type="PANTHER" id="PTHR32419:SF6">
    <property type="entry name" value="GLUTATHIONE S-TRANSFERASE OMEGA-LIKE 1-RELATED"/>
    <property type="match status" value="1"/>
</dbReference>
<dbReference type="InterPro" id="IPR016639">
    <property type="entry name" value="GST_Omega/GSH"/>
</dbReference>
<dbReference type="EMBL" id="PCGY01000010">
    <property type="protein sequence ID" value="PKU92990.1"/>
    <property type="molecule type" value="Genomic_DNA"/>
</dbReference>
<dbReference type="AlphaFoldDB" id="A0A2N3QMV7"/>
<proteinExistence type="predicted"/>
<reference evidence="1 2" key="1">
    <citation type="submission" date="2017-10" db="EMBL/GenBank/DDBJ databases">
        <title>Bifidobacterium genomics.</title>
        <authorList>
            <person name="Lugli G.A."/>
            <person name="Milani C."/>
            <person name="Mancabelli L."/>
        </authorList>
    </citation>
    <scope>NUCLEOTIDE SEQUENCE [LARGE SCALE GENOMIC DNA]</scope>
    <source>
        <strain evidence="1 2">1542B</strain>
    </source>
</reference>
<dbReference type="InterPro" id="IPR036282">
    <property type="entry name" value="Glutathione-S-Trfase_C_sf"/>
</dbReference>
<comment type="caution">
    <text evidence="1">The sequence shown here is derived from an EMBL/GenBank/DDBJ whole genome shotgun (WGS) entry which is preliminary data.</text>
</comment>
<dbReference type="Gene3D" id="3.40.30.10">
    <property type="entry name" value="Glutaredoxin"/>
    <property type="match status" value="1"/>
</dbReference>
<sequence length="377" mass="42860">MAQQITLDGTVRAACLLSNATNDGDGSGYAALKRVRDEITPEGDFRRQGNKISRRFGYGRGQIPVIPNRYRVIGLIGCGWNRRQRIVLRLTGLDQVVAIESVLGKTDAGWILDPEGLGKKFGYTHLVDFYRATDPEFSGRATSPAVIDEQTGKVVTNEYQTLTLDWETVWKPYHKQGAPDLYPDFLRPQIDLLNQQLFDDINNGTYKIIFSPRRDVAQAALDVFEARLAEINQRLENRRYLFGPYLTDSDARLFQTLAAYEVTYRPRVVKRVGHDVRHLWDYPHLWSYARQLFQTPGFIDDEELRALGFLPFDDGSYAYSFGYTTTTDTTEDNGPADRQAYYERWNEPADRSALTGSWEYSGPGTGGMDALWSFGDI</sequence>
<name>A0A2N3QMV7_9BIFI</name>
<dbReference type="GeneID" id="78109405"/>
<keyword evidence="1" id="KW-0808">Transferase</keyword>
<accession>A0A2N3QMV7</accession>
<dbReference type="Gene3D" id="1.20.1050.10">
    <property type="match status" value="1"/>
</dbReference>
<gene>
    <name evidence="1" type="ORF">CQR47_0475</name>
</gene>
<organism evidence="1 2">
    <name type="scientific">Bifidobacterium thermophilum</name>
    <dbReference type="NCBI Taxonomy" id="33905"/>
    <lineage>
        <taxon>Bacteria</taxon>
        <taxon>Bacillati</taxon>
        <taxon>Actinomycetota</taxon>
        <taxon>Actinomycetes</taxon>
        <taxon>Bifidobacteriales</taxon>
        <taxon>Bifidobacteriaceae</taxon>
        <taxon>Bifidobacterium</taxon>
    </lineage>
</organism>